<accession>V2Y761</accession>
<protein>
    <submittedName>
        <fullName evidence="1">Proline-rich protein</fullName>
    </submittedName>
</protein>
<dbReference type="Proteomes" id="UP000017559">
    <property type="component" value="Unassembled WGS sequence"/>
</dbReference>
<sequence length="199" mass="21687">MDSKYFNFEHCIMVPKQSSTAASVPTLTTTTTAAVTTPATAAITAPTTSSAPTSDIRDMMLLNMMQMQQQQFAMMQAANSRFLMPHSGDLNSMLAPIPHTPVPPKVLSTPSSPMCQVRVSPDDFCDHYTLSDVIKGRLLALDCTLGNRTIEQVEWKEWEEVGFKTLSWNVVLNAHCAFLSDIKKGVWDSLSDGAGTAGI</sequence>
<dbReference type="KEGG" id="mrr:Moror_2043"/>
<dbReference type="HOGENOM" id="CLU_1372536_0_0_1"/>
<dbReference type="OrthoDB" id="2988606at2759"/>
<keyword evidence="2" id="KW-1185">Reference proteome</keyword>
<dbReference type="EMBL" id="AWSO01000770">
    <property type="protein sequence ID" value="ESK87514.1"/>
    <property type="molecule type" value="Genomic_DNA"/>
</dbReference>
<comment type="caution">
    <text evidence="1">The sequence shown here is derived from an EMBL/GenBank/DDBJ whole genome shotgun (WGS) entry which is preliminary data.</text>
</comment>
<name>V2Y761_MONRO</name>
<reference evidence="1 2" key="1">
    <citation type="journal article" date="2014" name="BMC Genomics">
        <title>Genome and secretome analysis of the hemibiotrophic fungal pathogen, Moniliophthora roreri, which causes frosty pod rot disease of cacao: mechanisms of the biotrophic and necrotrophic phases.</title>
        <authorList>
            <person name="Meinhardt L.W."/>
            <person name="Costa G.G.L."/>
            <person name="Thomazella D.P.T."/>
            <person name="Teixeira P.J.P.L."/>
            <person name="Carazzolle M.F."/>
            <person name="Schuster S.C."/>
            <person name="Carlson J.E."/>
            <person name="Guiltinan M.J."/>
            <person name="Mieczkowski P."/>
            <person name="Farmer A."/>
            <person name="Ramaraj T."/>
            <person name="Crozier J."/>
            <person name="Davis R.E."/>
            <person name="Shao J."/>
            <person name="Melnick R.L."/>
            <person name="Pereira G.A.G."/>
            <person name="Bailey B.A."/>
        </authorList>
    </citation>
    <scope>NUCLEOTIDE SEQUENCE [LARGE SCALE GENOMIC DNA]</scope>
    <source>
        <strain evidence="1 2">MCA 2997</strain>
    </source>
</reference>
<dbReference type="AlphaFoldDB" id="V2Y761"/>
<gene>
    <name evidence="1" type="ORF">Moror_2043</name>
</gene>
<evidence type="ECO:0000313" key="1">
    <source>
        <dbReference type="EMBL" id="ESK87514.1"/>
    </source>
</evidence>
<organism evidence="1 2">
    <name type="scientific">Moniliophthora roreri (strain MCA 2997)</name>
    <name type="common">Cocoa frosty pod rot fungus</name>
    <name type="synonym">Crinipellis roreri</name>
    <dbReference type="NCBI Taxonomy" id="1381753"/>
    <lineage>
        <taxon>Eukaryota</taxon>
        <taxon>Fungi</taxon>
        <taxon>Dikarya</taxon>
        <taxon>Basidiomycota</taxon>
        <taxon>Agaricomycotina</taxon>
        <taxon>Agaricomycetes</taxon>
        <taxon>Agaricomycetidae</taxon>
        <taxon>Agaricales</taxon>
        <taxon>Marasmiineae</taxon>
        <taxon>Marasmiaceae</taxon>
        <taxon>Moniliophthora</taxon>
    </lineage>
</organism>
<proteinExistence type="predicted"/>
<evidence type="ECO:0000313" key="2">
    <source>
        <dbReference type="Proteomes" id="UP000017559"/>
    </source>
</evidence>